<dbReference type="AlphaFoldDB" id="A0A494TPV5"/>
<reference evidence="6 7" key="1">
    <citation type="submission" date="2018-09" db="EMBL/GenBank/DDBJ databases">
        <title>Sphingomonas peninsula sp. nov., isolated from fildes peninsula, Antarctic soil.</title>
        <authorList>
            <person name="Yingchao G."/>
        </authorList>
    </citation>
    <scope>NUCLEOTIDE SEQUENCE [LARGE SCALE GENOMIC DNA]</scope>
    <source>
        <strain evidence="6 7">YZ-8</strain>
    </source>
</reference>
<dbReference type="OrthoDB" id="276604at2"/>
<proteinExistence type="inferred from homology"/>
<dbReference type="InterPro" id="IPR029044">
    <property type="entry name" value="Nucleotide-diphossugar_trans"/>
</dbReference>
<dbReference type="GO" id="GO:0016757">
    <property type="term" value="F:glycosyltransferase activity"/>
    <property type="evidence" value="ECO:0007669"/>
    <property type="project" value="UniProtKB-KW"/>
</dbReference>
<gene>
    <name evidence="6" type="ORF">D3Y57_08840</name>
</gene>
<comment type="similarity">
    <text evidence="1">Belongs to the glycosyltransferase 2 family.</text>
</comment>
<protein>
    <submittedName>
        <fullName evidence="6">Glycosyltransferase family 2 protein</fullName>
    </submittedName>
</protein>
<feature type="transmembrane region" description="Helical" evidence="4">
    <location>
        <begin position="368"/>
        <end position="385"/>
    </location>
</feature>
<dbReference type="Pfam" id="PF13632">
    <property type="entry name" value="Glyco_trans_2_3"/>
    <property type="match status" value="1"/>
</dbReference>
<evidence type="ECO:0000256" key="1">
    <source>
        <dbReference type="ARBA" id="ARBA00006739"/>
    </source>
</evidence>
<keyword evidence="4" id="KW-0812">Transmembrane</keyword>
<name>A0A494TPV5_SPHPE</name>
<keyword evidence="2" id="KW-0328">Glycosyltransferase</keyword>
<feature type="transmembrane region" description="Helical" evidence="4">
    <location>
        <begin position="21"/>
        <end position="43"/>
    </location>
</feature>
<dbReference type="Proteomes" id="UP000276254">
    <property type="component" value="Chromosome"/>
</dbReference>
<dbReference type="SUPFAM" id="SSF53448">
    <property type="entry name" value="Nucleotide-diphospho-sugar transferases"/>
    <property type="match status" value="1"/>
</dbReference>
<evidence type="ECO:0000256" key="4">
    <source>
        <dbReference type="SAM" id="Phobius"/>
    </source>
</evidence>
<feature type="domain" description="Glycosyltransferase 2-like" evidence="5">
    <location>
        <begin position="185"/>
        <end position="385"/>
    </location>
</feature>
<sequence length="490" mass="54047">MKTLEQTLGTTSPRLNPPARPWTGAVIWMSAVALFIALFAQGFVRMGVAAWAVGLVYILYDTALLIFVARRTYRLVGKPAAVSARPPLASLAVVVAAYNEAPVLQVTIEALLAQASPPELIVIADDGSDDDSATVLARIYGLRPPLLGTLGEAGTVAPTLRWLRLPRSGKARALNMAIPLIDADIVLTVDADTLLEPGALVAMRRAFDAEPKLVAATGVLRPICGDSNSGRIFQWFQTYEYVRNFMSRYAWMGSNSLLLISGAFAGFRREALVAVGGFDPECLVEDYEVMHRLHRYSIDNDFGWTVRVLGDAQASTDSPGTLMPFLRQRRRWFAGFLQTQLWNRDMIGNRRYGALGTAMMPVKSLDTVQPLYGLAAFALLITFIVTGNLKVALPVIIAMVAKVVIDLCYLLWSLKLYRHWTGQRLSPWGALASAVVEPLTFQLLRHAGAAWGWYVFLTKKQVWGTTARGEYCRGSMPRTIVLWMPDRLPD</sequence>
<evidence type="ECO:0000259" key="5">
    <source>
        <dbReference type="Pfam" id="PF13632"/>
    </source>
</evidence>
<dbReference type="EMBL" id="CP032829">
    <property type="protein sequence ID" value="AYJ87861.1"/>
    <property type="molecule type" value="Genomic_DNA"/>
</dbReference>
<dbReference type="InterPro" id="IPR001173">
    <property type="entry name" value="Glyco_trans_2-like"/>
</dbReference>
<dbReference type="PANTHER" id="PTHR43630:SF1">
    <property type="entry name" value="POLY-BETA-1,6-N-ACETYL-D-GLUCOSAMINE SYNTHASE"/>
    <property type="match status" value="1"/>
</dbReference>
<dbReference type="Gene3D" id="3.90.550.10">
    <property type="entry name" value="Spore Coat Polysaccharide Biosynthesis Protein SpsA, Chain A"/>
    <property type="match status" value="1"/>
</dbReference>
<keyword evidence="7" id="KW-1185">Reference proteome</keyword>
<evidence type="ECO:0000313" key="7">
    <source>
        <dbReference type="Proteomes" id="UP000276254"/>
    </source>
</evidence>
<dbReference type="PANTHER" id="PTHR43630">
    <property type="entry name" value="POLY-BETA-1,6-N-ACETYL-D-GLUCOSAMINE SYNTHASE"/>
    <property type="match status" value="1"/>
</dbReference>
<feature type="transmembrane region" description="Helical" evidence="4">
    <location>
        <begin position="49"/>
        <end position="69"/>
    </location>
</feature>
<evidence type="ECO:0000313" key="6">
    <source>
        <dbReference type="EMBL" id="AYJ87861.1"/>
    </source>
</evidence>
<dbReference type="CDD" id="cd06423">
    <property type="entry name" value="CESA_like"/>
    <property type="match status" value="1"/>
</dbReference>
<accession>A0A494TPV5</accession>
<keyword evidence="4" id="KW-0472">Membrane</keyword>
<organism evidence="6 7">
    <name type="scientific">Sphingomonas paeninsulae</name>
    <dbReference type="NCBI Taxonomy" id="2319844"/>
    <lineage>
        <taxon>Bacteria</taxon>
        <taxon>Pseudomonadati</taxon>
        <taxon>Pseudomonadota</taxon>
        <taxon>Alphaproteobacteria</taxon>
        <taxon>Sphingomonadales</taxon>
        <taxon>Sphingomonadaceae</taxon>
        <taxon>Sphingomonas</taxon>
    </lineage>
</organism>
<evidence type="ECO:0000256" key="3">
    <source>
        <dbReference type="ARBA" id="ARBA00022679"/>
    </source>
</evidence>
<feature type="transmembrane region" description="Helical" evidence="4">
    <location>
        <begin position="391"/>
        <end position="412"/>
    </location>
</feature>
<keyword evidence="4" id="KW-1133">Transmembrane helix</keyword>
<evidence type="ECO:0000256" key="2">
    <source>
        <dbReference type="ARBA" id="ARBA00022676"/>
    </source>
</evidence>
<keyword evidence="3 6" id="KW-0808">Transferase</keyword>
<dbReference type="KEGG" id="spha:D3Y57_08840"/>